<name>A0A3D2X5Z3_9FIRM</name>
<evidence type="ECO:0000256" key="6">
    <source>
        <dbReference type="ARBA" id="ARBA00022645"/>
    </source>
</evidence>
<evidence type="ECO:0000256" key="5">
    <source>
        <dbReference type="ARBA" id="ARBA00022475"/>
    </source>
</evidence>
<dbReference type="InterPro" id="IPR050396">
    <property type="entry name" value="Glycosyltr_51/Transpeptidase"/>
</dbReference>
<feature type="transmembrane region" description="Helical" evidence="24">
    <location>
        <begin position="29"/>
        <end position="52"/>
    </location>
</feature>
<evidence type="ECO:0000256" key="16">
    <source>
        <dbReference type="ARBA" id="ARBA00023136"/>
    </source>
</evidence>
<evidence type="ECO:0000256" key="1">
    <source>
        <dbReference type="ARBA" id="ARBA00002624"/>
    </source>
</evidence>
<dbReference type="InterPro" id="IPR036950">
    <property type="entry name" value="PBP_transglycosylase"/>
</dbReference>
<keyword evidence="9 27" id="KW-0808">Transferase</keyword>
<evidence type="ECO:0000256" key="23">
    <source>
        <dbReference type="SAM" id="MobiDB-lite"/>
    </source>
</evidence>
<evidence type="ECO:0000259" key="26">
    <source>
        <dbReference type="Pfam" id="PF00912"/>
    </source>
</evidence>
<evidence type="ECO:0000256" key="8">
    <source>
        <dbReference type="ARBA" id="ARBA00022676"/>
    </source>
</evidence>
<dbReference type="PANTHER" id="PTHR32282">
    <property type="entry name" value="BINDING PROTEIN TRANSPEPTIDASE, PUTATIVE-RELATED"/>
    <property type="match status" value="1"/>
</dbReference>
<evidence type="ECO:0000256" key="17">
    <source>
        <dbReference type="ARBA" id="ARBA00023251"/>
    </source>
</evidence>
<keyword evidence="18" id="KW-0511">Multifunctional enzyme</keyword>
<dbReference type="InterPro" id="IPR001460">
    <property type="entry name" value="PCN-bd_Tpept"/>
</dbReference>
<evidence type="ECO:0000256" key="2">
    <source>
        <dbReference type="ARBA" id="ARBA00004401"/>
    </source>
</evidence>
<keyword evidence="14" id="KW-0573">Peptidoglycan synthesis</keyword>
<evidence type="ECO:0000256" key="13">
    <source>
        <dbReference type="ARBA" id="ARBA00022968"/>
    </source>
</evidence>
<evidence type="ECO:0000313" key="28">
    <source>
        <dbReference type="Proteomes" id="UP000262969"/>
    </source>
</evidence>
<keyword evidence="8" id="KW-0328">Glycosyltransferase</keyword>
<evidence type="ECO:0000256" key="19">
    <source>
        <dbReference type="ARBA" id="ARBA00023316"/>
    </source>
</evidence>
<organism evidence="27 28">
    <name type="scientific">Lachnoclostridium phytofermentans</name>
    <dbReference type="NCBI Taxonomy" id="66219"/>
    <lineage>
        <taxon>Bacteria</taxon>
        <taxon>Bacillati</taxon>
        <taxon>Bacillota</taxon>
        <taxon>Clostridia</taxon>
        <taxon>Lachnospirales</taxon>
        <taxon>Lachnospiraceae</taxon>
    </lineage>
</organism>
<dbReference type="UniPathway" id="UPA00219"/>
<feature type="domain" description="Glycosyl transferase family 51" evidence="26">
    <location>
        <begin position="82"/>
        <end position="263"/>
    </location>
</feature>
<protein>
    <recommendedName>
        <fullName evidence="4">Penicillin-binding protein 1A</fullName>
        <ecNumber evidence="21">2.4.99.28</ecNumber>
        <ecNumber evidence="3">3.4.16.4</ecNumber>
    </recommendedName>
</protein>
<evidence type="ECO:0000256" key="18">
    <source>
        <dbReference type="ARBA" id="ARBA00023268"/>
    </source>
</evidence>
<proteinExistence type="predicted"/>
<evidence type="ECO:0000256" key="7">
    <source>
        <dbReference type="ARBA" id="ARBA00022670"/>
    </source>
</evidence>
<evidence type="ECO:0000256" key="9">
    <source>
        <dbReference type="ARBA" id="ARBA00022679"/>
    </source>
</evidence>
<dbReference type="GO" id="GO:0046677">
    <property type="term" value="P:response to antibiotic"/>
    <property type="evidence" value="ECO:0007669"/>
    <property type="project" value="UniProtKB-KW"/>
</dbReference>
<dbReference type="GO" id="GO:0071555">
    <property type="term" value="P:cell wall organization"/>
    <property type="evidence" value="ECO:0007669"/>
    <property type="project" value="UniProtKB-KW"/>
</dbReference>
<dbReference type="SUPFAM" id="SSF53955">
    <property type="entry name" value="Lysozyme-like"/>
    <property type="match status" value="1"/>
</dbReference>
<keyword evidence="11" id="KW-0378">Hydrolase</keyword>
<evidence type="ECO:0000256" key="4">
    <source>
        <dbReference type="ARBA" id="ARBA00018638"/>
    </source>
</evidence>
<evidence type="ECO:0000313" key="27">
    <source>
        <dbReference type="EMBL" id="HCL02559.1"/>
    </source>
</evidence>
<dbReference type="Gene3D" id="3.40.710.10">
    <property type="entry name" value="DD-peptidase/beta-lactamase superfamily"/>
    <property type="match status" value="2"/>
</dbReference>
<dbReference type="InterPro" id="IPR001264">
    <property type="entry name" value="Glyco_trans_51"/>
</dbReference>
<evidence type="ECO:0000256" key="24">
    <source>
        <dbReference type="SAM" id="Phobius"/>
    </source>
</evidence>
<dbReference type="Pfam" id="PF00905">
    <property type="entry name" value="Transpeptidase"/>
    <property type="match status" value="1"/>
</dbReference>
<feature type="domain" description="Penicillin-binding protein transpeptidase" evidence="25">
    <location>
        <begin position="456"/>
        <end position="737"/>
    </location>
</feature>
<dbReference type="GO" id="GO:0008955">
    <property type="term" value="F:peptidoglycan glycosyltransferase activity"/>
    <property type="evidence" value="ECO:0007669"/>
    <property type="project" value="UniProtKB-EC"/>
</dbReference>
<feature type="region of interest" description="Disordered" evidence="23">
    <location>
        <begin position="836"/>
        <end position="907"/>
    </location>
</feature>
<keyword evidence="7" id="KW-0645">Protease</keyword>
<evidence type="ECO:0000256" key="10">
    <source>
        <dbReference type="ARBA" id="ARBA00022692"/>
    </source>
</evidence>
<dbReference type="InterPro" id="IPR012338">
    <property type="entry name" value="Beta-lactam/transpept-like"/>
</dbReference>
<dbReference type="EC" id="2.4.99.28" evidence="21"/>
<dbReference type="PANTHER" id="PTHR32282:SF11">
    <property type="entry name" value="PENICILLIN-BINDING PROTEIN 1B"/>
    <property type="match status" value="1"/>
</dbReference>
<dbReference type="GO" id="GO:0009002">
    <property type="term" value="F:serine-type D-Ala-D-Ala carboxypeptidase activity"/>
    <property type="evidence" value="ECO:0007669"/>
    <property type="project" value="UniProtKB-EC"/>
</dbReference>
<comment type="subcellular location">
    <subcellularLocation>
        <location evidence="2">Cell membrane</location>
        <topology evidence="2">Single-pass type II membrane protein</topology>
    </subcellularLocation>
</comment>
<keyword evidence="5" id="KW-1003">Cell membrane</keyword>
<evidence type="ECO:0000259" key="25">
    <source>
        <dbReference type="Pfam" id="PF00905"/>
    </source>
</evidence>
<comment type="catalytic activity">
    <reaction evidence="22">
        <text>[GlcNAc-(1-&gt;4)-Mur2Ac(oyl-L-Ala-gamma-D-Glu-L-Lys-D-Ala-D-Ala)](n)-di-trans,octa-cis-undecaprenyl diphosphate + beta-D-GlcNAc-(1-&gt;4)-Mur2Ac(oyl-L-Ala-gamma-D-Glu-L-Lys-D-Ala-D-Ala)-di-trans,octa-cis-undecaprenyl diphosphate = [GlcNAc-(1-&gt;4)-Mur2Ac(oyl-L-Ala-gamma-D-Glu-L-Lys-D-Ala-D-Ala)](n+1)-di-trans,octa-cis-undecaprenyl diphosphate + di-trans,octa-cis-undecaprenyl diphosphate + H(+)</text>
        <dbReference type="Rhea" id="RHEA:23708"/>
        <dbReference type="Rhea" id="RHEA-COMP:9602"/>
        <dbReference type="Rhea" id="RHEA-COMP:9603"/>
        <dbReference type="ChEBI" id="CHEBI:15378"/>
        <dbReference type="ChEBI" id="CHEBI:58405"/>
        <dbReference type="ChEBI" id="CHEBI:60033"/>
        <dbReference type="ChEBI" id="CHEBI:78435"/>
        <dbReference type="EC" id="2.4.99.28"/>
    </reaction>
</comment>
<keyword evidence="15 24" id="KW-1133">Transmembrane helix</keyword>
<evidence type="ECO:0000256" key="15">
    <source>
        <dbReference type="ARBA" id="ARBA00022989"/>
    </source>
</evidence>
<keyword evidence="10 24" id="KW-0812">Transmembrane</keyword>
<dbReference type="GO" id="GO:0008360">
    <property type="term" value="P:regulation of cell shape"/>
    <property type="evidence" value="ECO:0007669"/>
    <property type="project" value="UniProtKB-KW"/>
</dbReference>
<dbReference type="InterPro" id="IPR023346">
    <property type="entry name" value="Lysozyme-like_dom_sf"/>
</dbReference>
<comment type="caution">
    <text evidence="27">The sequence shown here is derived from an EMBL/GenBank/DDBJ whole genome shotgun (WGS) entry which is preliminary data.</text>
</comment>
<dbReference type="GO" id="GO:0006508">
    <property type="term" value="P:proteolysis"/>
    <property type="evidence" value="ECO:0007669"/>
    <property type="project" value="UniProtKB-KW"/>
</dbReference>
<sequence>DFSRKGVVKKQRDIKSTSKRLNTKIRITLFRVSLICIVCLGIVGVVAVSGAVKGIIESAPDISQVNIDPEGFASYIYYNDGTLAQELIGAESNRVLVSIDEIPDVLKNAFVALEDERFYEHDGIDVYGIFRAGFSVLKTQGLGFGGSTLTQQLIKIKVFNYGNEPNAVDKIVRKIQEQYLAIKLEDIYTKDEILEAYLNNINLGNGAYGVQTAAQSYFGKDVSELTLSEASVIAPIALSPVRCNPINYPERNSERRQSCLDNMLRLGYITQKDYDAALADDVYSRIKQYNEEKAPSTYYSYFTDAVIDQVLSDLQTKKGYTQDDAAYMLYSGGLKIYTTQDKTVQGIVDKHFQDEKNFPAIGEGSYYEMKYDLSVYDDEDNATHYHFNDMLEYFKDFKDTKGLYYHDPYSAKVGINSLGYSKEDMEAKIEEFRNSKVKGNQVYVENKQITLQPQTSMTIMDQHNGNVVALYGGRGTKTGNRTTNRASSSKRQVGSTFKVLASFLPALDSGRYTLASVMDDSEYTYPNSTDTVTNWNKKYKGLSTMREAIYNSMNIVACRFMEAVTPRKGFDYLTNLGFDLIELKVMDNGKTYSDIGVPLALGGITEGVTNVELTAGYAAIANGGVYNEPIYYTKVVDQNGKVILSNEPSSKQVMYTSTAWLLTNAMEDTVKRGTATSIGFRNYSMPIAGKTGTSTKDYDLWFVGYTPYYTSAIWTGFDYNFSQKEKSYHKALWRNIMEEIHSTLKLENKAFAKPDSIVSARICTKSGQLAVPGVCDKALSGDCTRTEYFAKGTVPTQTCTVHQKVSICKVSGHFASPYCPLDSLVEKVYLIKDEKSPTDDTPYLLPTGDMATPCPIHSEGTVAPPTDGNDDETPVGPENPDEENQKPVEPTTTPPPVIIIPPTDNQP</sequence>
<keyword evidence="13" id="KW-0735">Signal-anchor</keyword>
<keyword evidence="19" id="KW-0961">Cell wall biogenesis/degradation</keyword>
<dbReference type="GO" id="GO:0005886">
    <property type="term" value="C:plasma membrane"/>
    <property type="evidence" value="ECO:0007669"/>
    <property type="project" value="UniProtKB-SubCell"/>
</dbReference>
<dbReference type="Pfam" id="PF00912">
    <property type="entry name" value="Transgly"/>
    <property type="match status" value="1"/>
</dbReference>
<reference evidence="27 28" key="1">
    <citation type="journal article" date="2018" name="Nat. Biotechnol.">
        <title>A standardized bacterial taxonomy based on genome phylogeny substantially revises the tree of life.</title>
        <authorList>
            <person name="Parks D.H."/>
            <person name="Chuvochina M."/>
            <person name="Waite D.W."/>
            <person name="Rinke C."/>
            <person name="Skarshewski A."/>
            <person name="Chaumeil P.A."/>
            <person name="Hugenholtz P."/>
        </authorList>
    </citation>
    <scope>NUCLEOTIDE SEQUENCE [LARGE SCALE GENOMIC DNA]</scope>
    <source>
        <strain evidence="27">UBA11728</strain>
    </source>
</reference>
<dbReference type="GO" id="GO:0009252">
    <property type="term" value="P:peptidoglycan biosynthetic process"/>
    <property type="evidence" value="ECO:0007669"/>
    <property type="project" value="UniProtKB-UniPathway"/>
</dbReference>
<evidence type="ECO:0000256" key="21">
    <source>
        <dbReference type="ARBA" id="ARBA00044770"/>
    </source>
</evidence>
<keyword evidence="17" id="KW-0046">Antibiotic resistance</keyword>
<comment type="catalytic activity">
    <reaction evidence="20">
        <text>Preferential cleavage: (Ac)2-L-Lys-D-Ala-|-D-Ala. Also transpeptidation of peptidyl-alanyl moieties that are N-acyl substituents of D-alanine.</text>
        <dbReference type="EC" id="3.4.16.4"/>
    </reaction>
</comment>
<dbReference type="Gene3D" id="1.10.3810.10">
    <property type="entry name" value="Biosynthetic peptidoglycan transglycosylase-like"/>
    <property type="match status" value="1"/>
</dbReference>
<gene>
    <name evidence="27" type="ORF">DHW61_09110</name>
</gene>
<keyword evidence="6" id="KW-0121">Carboxypeptidase</keyword>
<evidence type="ECO:0000256" key="22">
    <source>
        <dbReference type="ARBA" id="ARBA00049902"/>
    </source>
</evidence>
<dbReference type="GO" id="GO:0008658">
    <property type="term" value="F:penicillin binding"/>
    <property type="evidence" value="ECO:0007669"/>
    <property type="project" value="InterPro"/>
</dbReference>
<keyword evidence="12" id="KW-0133">Cell shape</keyword>
<dbReference type="EMBL" id="DPVV01000297">
    <property type="protein sequence ID" value="HCL02559.1"/>
    <property type="molecule type" value="Genomic_DNA"/>
</dbReference>
<evidence type="ECO:0000256" key="14">
    <source>
        <dbReference type="ARBA" id="ARBA00022984"/>
    </source>
</evidence>
<dbReference type="GO" id="GO:0030288">
    <property type="term" value="C:outer membrane-bounded periplasmic space"/>
    <property type="evidence" value="ECO:0007669"/>
    <property type="project" value="TreeGrafter"/>
</dbReference>
<evidence type="ECO:0000256" key="20">
    <source>
        <dbReference type="ARBA" id="ARBA00034000"/>
    </source>
</evidence>
<evidence type="ECO:0000256" key="3">
    <source>
        <dbReference type="ARBA" id="ARBA00012448"/>
    </source>
</evidence>
<feature type="non-terminal residue" evidence="27">
    <location>
        <position position="1"/>
    </location>
</feature>
<accession>A0A3D2X5Z3</accession>
<evidence type="ECO:0000256" key="11">
    <source>
        <dbReference type="ARBA" id="ARBA00022801"/>
    </source>
</evidence>
<dbReference type="AlphaFoldDB" id="A0A3D2X5Z3"/>
<evidence type="ECO:0000256" key="12">
    <source>
        <dbReference type="ARBA" id="ARBA00022960"/>
    </source>
</evidence>
<keyword evidence="16 24" id="KW-0472">Membrane</keyword>
<dbReference type="SUPFAM" id="SSF56601">
    <property type="entry name" value="beta-lactamase/transpeptidase-like"/>
    <property type="match status" value="1"/>
</dbReference>
<dbReference type="Proteomes" id="UP000262969">
    <property type="component" value="Unassembled WGS sequence"/>
</dbReference>
<dbReference type="EC" id="3.4.16.4" evidence="3"/>
<comment type="function">
    <text evidence="1">Cell wall formation. Synthesis of cross-linked peptidoglycan from the lipid intermediates. The enzyme has a penicillin-insensitive transglycosylase N-terminal domain (formation of linear glycan strands) and a penicillin-sensitive transpeptidase C-terminal domain (cross-linking of the peptide subunits).</text>
</comment>